<feature type="compositionally biased region" description="Polar residues" evidence="1">
    <location>
        <begin position="225"/>
        <end position="234"/>
    </location>
</feature>
<dbReference type="Proteomes" id="UP000305067">
    <property type="component" value="Unassembled WGS sequence"/>
</dbReference>
<proteinExistence type="predicted"/>
<accession>A0A5C3R594</accession>
<feature type="region of interest" description="Disordered" evidence="1">
    <location>
        <begin position="122"/>
        <end position="164"/>
    </location>
</feature>
<dbReference type="EMBL" id="ML178815">
    <property type="protein sequence ID" value="TFL06184.1"/>
    <property type="molecule type" value="Genomic_DNA"/>
</dbReference>
<evidence type="ECO:0000313" key="3">
    <source>
        <dbReference type="Proteomes" id="UP000305067"/>
    </source>
</evidence>
<organism evidence="2 3">
    <name type="scientific">Pterulicium gracile</name>
    <dbReference type="NCBI Taxonomy" id="1884261"/>
    <lineage>
        <taxon>Eukaryota</taxon>
        <taxon>Fungi</taxon>
        <taxon>Dikarya</taxon>
        <taxon>Basidiomycota</taxon>
        <taxon>Agaricomycotina</taxon>
        <taxon>Agaricomycetes</taxon>
        <taxon>Agaricomycetidae</taxon>
        <taxon>Agaricales</taxon>
        <taxon>Pleurotineae</taxon>
        <taxon>Pterulaceae</taxon>
        <taxon>Pterulicium</taxon>
    </lineage>
</organism>
<dbReference type="AlphaFoldDB" id="A0A5C3R594"/>
<feature type="compositionally biased region" description="Low complexity" evidence="1">
    <location>
        <begin position="186"/>
        <end position="209"/>
    </location>
</feature>
<protein>
    <submittedName>
        <fullName evidence="2">Uncharacterized protein</fullName>
    </submittedName>
</protein>
<gene>
    <name evidence="2" type="ORF">BDV98DRAFT_588479</name>
</gene>
<feature type="region of interest" description="Disordered" evidence="1">
    <location>
        <begin position="472"/>
        <end position="509"/>
    </location>
</feature>
<evidence type="ECO:0000256" key="1">
    <source>
        <dbReference type="SAM" id="MobiDB-lite"/>
    </source>
</evidence>
<feature type="region of interest" description="Disordered" evidence="1">
    <location>
        <begin position="183"/>
        <end position="241"/>
    </location>
</feature>
<feature type="compositionally biased region" description="Low complexity" evidence="1">
    <location>
        <begin position="146"/>
        <end position="162"/>
    </location>
</feature>
<feature type="compositionally biased region" description="Basic and acidic residues" evidence="1">
    <location>
        <begin position="129"/>
        <end position="145"/>
    </location>
</feature>
<evidence type="ECO:0000313" key="2">
    <source>
        <dbReference type="EMBL" id="TFL06184.1"/>
    </source>
</evidence>
<sequence>MRFMKANGVDEKKLGGPEKVVDEFHFLVGVLYGEMGLAGVVDYILDNFGDWMGAVESRYTGTCGPSKTFVKTLEKVVGGAMSTMGKVFHRAQLNHGVKADNLRRNKYKSVLRSGGVRENTILHVQKRGLPKDLRVPELSSKKQKADPIPTSDPSTSTSHSAAVDPSLPSLVIEAQSRLVAISNDGSVNSTNDTDTVDSNNDTDTVNSTDAAATLGASAPHGIAGSLSTATSGPPQQDRLPTIPEANSQEIIASEEAEVEQMLISDVDSVVLDYPSPLLPGSSFEITNSSSSTSTFYVTHSASMSTPFSGLFPHPPPHSANSTFAAGILGVSALTNLAGQQDAIMEESFQDVGAVQEVIEDVEAANPAFPPSAAQQDLPSLCRYGLSSIMVAQDAEGTEAQSPSSSAYSDLNGLVYGYSTSSLASDYAEEISYTATNYGVSTSSTNFAPSMDLPQPREAIKAESLFGSASNDAAAIPAPHSEGNHLPRAMTEPPRRAQQLRLPTITEATS</sequence>
<reference evidence="2 3" key="1">
    <citation type="journal article" date="2019" name="Nat. Ecol. Evol.">
        <title>Megaphylogeny resolves global patterns of mushroom evolution.</title>
        <authorList>
            <person name="Varga T."/>
            <person name="Krizsan K."/>
            <person name="Foldi C."/>
            <person name="Dima B."/>
            <person name="Sanchez-Garcia M."/>
            <person name="Sanchez-Ramirez S."/>
            <person name="Szollosi G.J."/>
            <person name="Szarkandi J.G."/>
            <person name="Papp V."/>
            <person name="Albert L."/>
            <person name="Andreopoulos W."/>
            <person name="Angelini C."/>
            <person name="Antonin V."/>
            <person name="Barry K.W."/>
            <person name="Bougher N.L."/>
            <person name="Buchanan P."/>
            <person name="Buyck B."/>
            <person name="Bense V."/>
            <person name="Catcheside P."/>
            <person name="Chovatia M."/>
            <person name="Cooper J."/>
            <person name="Damon W."/>
            <person name="Desjardin D."/>
            <person name="Finy P."/>
            <person name="Geml J."/>
            <person name="Haridas S."/>
            <person name="Hughes K."/>
            <person name="Justo A."/>
            <person name="Karasinski D."/>
            <person name="Kautmanova I."/>
            <person name="Kiss B."/>
            <person name="Kocsube S."/>
            <person name="Kotiranta H."/>
            <person name="LaButti K.M."/>
            <person name="Lechner B.E."/>
            <person name="Liimatainen K."/>
            <person name="Lipzen A."/>
            <person name="Lukacs Z."/>
            <person name="Mihaltcheva S."/>
            <person name="Morgado L.N."/>
            <person name="Niskanen T."/>
            <person name="Noordeloos M.E."/>
            <person name="Ohm R.A."/>
            <person name="Ortiz-Santana B."/>
            <person name="Ovrebo C."/>
            <person name="Racz N."/>
            <person name="Riley R."/>
            <person name="Savchenko A."/>
            <person name="Shiryaev A."/>
            <person name="Soop K."/>
            <person name="Spirin V."/>
            <person name="Szebenyi C."/>
            <person name="Tomsovsky M."/>
            <person name="Tulloss R.E."/>
            <person name="Uehling J."/>
            <person name="Grigoriev I.V."/>
            <person name="Vagvolgyi C."/>
            <person name="Papp T."/>
            <person name="Martin F.M."/>
            <person name="Miettinen O."/>
            <person name="Hibbett D.S."/>
            <person name="Nagy L.G."/>
        </authorList>
    </citation>
    <scope>NUCLEOTIDE SEQUENCE [LARGE SCALE GENOMIC DNA]</scope>
    <source>
        <strain evidence="2 3">CBS 309.79</strain>
    </source>
</reference>
<keyword evidence="3" id="KW-1185">Reference proteome</keyword>
<name>A0A5C3R594_9AGAR</name>